<keyword evidence="2" id="KW-1185">Reference proteome</keyword>
<dbReference type="EMBL" id="JAQOWY010000215">
    <property type="protein sequence ID" value="KAK1847051.1"/>
    <property type="molecule type" value="Genomic_DNA"/>
</dbReference>
<reference evidence="1" key="1">
    <citation type="submission" date="2023-01" db="EMBL/GenBank/DDBJ databases">
        <title>Colletotrichum chrysophilum M932 genome sequence.</title>
        <authorList>
            <person name="Baroncelli R."/>
        </authorList>
    </citation>
    <scope>NUCLEOTIDE SEQUENCE</scope>
    <source>
        <strain evidence="1">M932</strain>
    </source>
</reference>
<dbReference type="Proteomes" id="UP001243330">
    <property type="component" value="Unassembled WGS sequence"/>
</dbReference>
<accession>A0AAD9EJH3</accession>
<organism evidence="1 2">
    <name type="scientific">Colletotrichum chrysophilum</name>
    <dbReference type="NCBI Taxonomy" id="1836956"/>
    <lineage>
        <taxon>Eukaryota</taxon>
        <taxon>Fungi</taxon>
        <taxon>Dikarya</taxon>
        <taxon>Ascomycota</taxon>
        <taxon>Pezizomycotina</taxon>
        <taxon>Sordariomycetes</taxon>
        <taxon>Hypocreomycetidae</taxon>
        <taxon>Glomerellales</taxon>
        <taxon>Glomerellaceae</taxon>
        <taxon>Colletotrichum</taxon>
        <taxon>Colletotrichum gloeosporioides species complex</taxon>
    </lineage>
</organism>
<evidence type="ECO:0000313" key="2">
    <source>
        <dbReference type="Proteomes" id="UP001243330"/>
    </source>
</evidence>
<name>A0AAD9EJH3_9PEZI</name>
<comment type="caution">
    <text evidence="1">The sequence shown here is derived from an EMBL/GenBank/DDBJ whole genome shotgun (WGS) entry which is preliminary data.</text>
</comment>
<evidence type="ECO:0000313" key="1">
    <source>
        <dbReference type="EMBL" id="KAK1847051.1"/>
    </source>
</evidence>
<sequence length="72" mass="7934">MTFDTDRVLEWLLNISDIVAKCDVDSSMQHVSLFAGAVEGDVRKGPDCRRRDDVVASYAVLSASQHLVPVEV</sequence>
<dbReference type="AlphaFoldDB" id="A0AAD9EJH3"/>
<proteinExistence type="predicted"/>
<protein>
    <submittedName>
        <fullName evidence="1">Uncharacterized protein</fullName>
    </submittedName>
</protein>
<gene>
    <name evidence="1" type="ORF">CCHR01_10331</name>
</gene>